<dbReference type="InterPro" id="IPR002347">
    <property type="entry name" value="SDR_fam"/>
</dbReference>
<comment type="similarity">
    <text evidence="1">Belongs to the short-chain dehydrogenases/reductases (SDR) family.</text>
</comment>
<dbReference type="GO" id="GO:0016491">
    <property type="term" value="F:oxidoreductase activity"/>
    <property type="evidence" value="ECO:0007669"/>
    <property type="project" value="UniProtKB-KW"/>
</dbReference>
<dbReference type="PROSITE" id="PS00061">
    <property type="entry name" value="ADH_SHORT"/>
    <property type="match status" value="1"/>
</dbReference>
<dbReference type="InterPro" id="IPR036291">
    <property type="entry name" value="NAD(P)-bd_dom_sf"/>
</dbReference>
<dbReference type="NCBIfam" id="NF005559">
    <property type="entry name" value="PRK07231.1"/>
    <property type="match status" value="1"/>
</dbReference>
<dbReference type="FunFam" id="3.40.50.720:FF:000084">
    <property type="entry name" value="Short-chain dehydrogenase reductase"/>
    <property type="match status" value="1"/>
</dbReference>
<dbReference type="KEGG" id="blag:BLTE_29060"/>
<gene>
    <name evidence="3" type="ORF">BLTE_29060</name>
</gene>
<accession>A0A348G3T8</accession>
<protein>
    <submittedName>
        <fullName evidence="3">Alcohol dehydrogenase</fullName>
    </submittedName>
</protein>
<evidence type="ECO:0000313" key="3">
    <source>
        <dbReference type="EMBL" id="BBF94221.1"/>
    </source>
</evidence>
<dbReference type="PANTHER" id="PTHR43639:SF1">
    <property type="entry name" value="SHORT-CHAIN DEHYDROGENASE_REDUCTASE FAMILY PROTEIN"/>
    <property type="match status" value="1"/>
</dbReference>
<dbReference type="Pfam" id="PF13561">
    <property type="entry name" value="adh_short_C2"/>
    <property type="match status" value="1"/>
</dbReference>
<name>A0A348G3T8_9HYPH</name>
<dbReference type="PRINTS" id="PR00081">
    <property type="entry name" value="GDHRDH"/>
</dbReference>
<dbReference type="AlphaFoldDB" id="A0A348G3T8"/>
<evidence type="ECO:0000256" key="2">
    <source>
        <dbReference type="ARBA" id="ARBA00023002"/>
    </source>
</evidence>
<dbReference type="InterPro" id="IPR020904">
    <property type="entry name" value="Sc_DH/Rdtase_CS"/>
</dbReference>
<dbReference type="PANTHER" id="PTHR43639">
    <property type="entry name" value="OXIDOREDUCTASE, SHORT-CHAIN DEHYDROGENASE/REDUCTASE FAMILY (AFU_ORTHOLOGUE AFUA_5G02870)"/>
    <property type="match status" value="1"/>
</dbReference>
<sequence length="253" mass="26639">MWERFMRLRDKAAIVTGGGSGFGKVIAETFAREGAKVAVLDINTSAAESVAKRIGPSAIAVAADVAKAADVEAAIAHTRNAFGRVDIVVNNAGITHHNRPMLEVGEAEFDRLFAVNVKSIFLFAHAVVPVFQAQGSGMILNIGSTAAIRPRPGLTWYNGTKGAVHTLTKSMAIELAPQRIRVCALAPVVGETPLLASFMGQDTPETRAKFIASVPLGRLSSPQDIANAALFLCSDEASFLTGVVLEVDGGRCI</sequence>
<evidence type="ECO:0000313" key="4">
    <source>
        <dbReference type="Proteomes" id="UP000266934"/>
    </source>
</evidence>
<dbReference type="EMBL" id="AP018907">
    <property type="protein sequence ID" value="BBF94221.1"/>
    <property type="molecule type" value="Genomic_DNA"/>
</dbReference>
<dbReference type="SUPFAM" id="SSF51735">
    <property type="entry name" value="NAD(P)-binding Rossmann-fold domains"/>
    <property type="match status" value="1"/>
</dbReference>
<keyword evidence="2" id="KW-0560">Oxidoreductase</keyword>
<proteinExistence type="inferred from homology"/>
<keyword evidence="4" id="KW-1185">Reference proteome</keyword>
<reference evidence="3 4" key="1">
    <citation type="submission" date="2018-08" db="EMBL/GenBank/DDBJ databases">
        <title>Complete genome sequencing of Blastochloris tepida GI.</title>
        <authorList>
            <person name="Tsukatani Y."/>
            <person name="Mori H."/>
        </authorList>
    </citation>
    <scope>NUCLEOTIDE SEQUENCE [LARGE SCALE GENOMIC DNA]</scope>
    <source>
        <strain evidence="3 4">GI</strain>
    </source>
</reference>
<organism evidence="3 4">
    <name type="scientific">Blastochloris tepida</name>
    <dbReference type="NCBI Taxonomy" id="2233851"/>
    <lineage>
        <taxon>Bacteria</taxon>
        <taxon>Pseudomonadati</taxon>
        <taxon>Pseudomonadota</taxon>
        <taxon>Alphaproteobacteria</taxon>
        <taxon>Hyphomicrobiales</taxon>
        <taxon>Blastochloridaceae</taxon>
        <taxon>Blastochloris</taxon>
    </lineage>
</organism>
<dbReference type="Proteomes" id="UP000266934">
    <property type="component" value="Chromosome"/>
</dbReference>
<evidence type="ECO:0000256" key="1">
    <source>
        <dbReference type="ARBA" id="ARBA00006484"/>
    </source>
</evidence>
<dbReference type="Gene3D" id="3.40.50.720">
    <property type="entry name" value="NAD(P)-binding Rossmann-like Domain"/>
    <property type="match status" value="1"/>
</dbReference>
<dbReference type="PRINTS" id="PR00080">
    <property type="entry name" value="SDRFAMILY"/>
</dbReference>